<dbReference type="RefSeq" id="WP_168433301.1">
    <property type="nucleotide sequence ID" value="NZ_CAAHFH010000002.1"/>
</dbReference>
<accession>A0A6C2UN24</accession>
<feature type="transmembrane region" description="Helical" evidence="4">
    <location>
        <begin position="44"/>
        <end position="65"/>
    </location>
</feature>
<dbReference type="Proteomes" id="UP000346198">
    <property type="component" value="Unassembled WGS sequence"/>
</dbReference>
<sequence>MDTGKRQHLQDIYSTDQTVRDDFTPQVSSEMMEERKREIRRHQFISFVLGMVVLVLSVSLVWVVVREYMEIHSMAPSPTPITQDYIPRYSLKSEAQWVLDFTRSYGDPEWKGEGDRPFSSEWVLKAAYNLINAQQADSLGKYTEAAGYYEDVLEILPDIEGVKVPLGMAYFKLEHFDKALALLENAPEADLTPEVLNNLGAACIEAKAYDRAESYLDQAIEMKPAYAEAQKNLGVLYKEQKKDEEAIMAFERYIDLRPADLDTQHNFALYLTKLGHWEQAAELLHSLTEEIKDVPVLFFLLAQVETHNNNPEKAIEALKRGIQLSDPNAALAYMDVSEFEQLRDSDEFQIMIRSLEQNKK</sequence>
<dbReference type="PANTHER" id="PTHR45586:SF1">
    <property type="entry name" value="LIPOPOLYSACCHARIDE ASSEMBLY PROTEIN B"/>
    <property type="match status" value="1"/>
</dbReference>
<dbReference type="PROSITE" id="PS50005">
    <property type="entry name" value="TPR"/>
    <property type="match status" value="2"/>
</dbReference>
<proteinExistence type="predicted"/>
<dbReference type="Pfam" id="PF13432">
    <property type="entry name" value="TPR_16"/>
    <property type="match status" value="1"/>
</dbReference>
<evidence type="ECO:0000256" key="3">
    <source>
        <dbReference type="PROSITE-ProRule" id="PRU00339"/>
    </source>
</evidence>
<keyword evidence="2 3" id="KW-0802">TPR repeat</keyword>
<dbReference type="InterPro" id="IPR011990">
    <property type="entry name" value="TPR-like_helical_dom_sf"/>
</dbReference>
<protein>
    <submittedName>
        <fullName evidence="5">Uncharacterized protein</fullName>
    </submittedName>
</protein>
<dbReference type="PANTHER" id="PTHR45586">
    <property type="entry name" value="TPR REPEAT-CONTAINING PROTEIN PA4667"/>
    <property type="match status" value="1"/>
</dbReference>
<keyword evidence="4" id="KW-0472">Membrane</keyword>
<dbReference type="SMART" id="SM00028">
    <property type="entry name" value="TPR"/>
    <property type="match status" value="4"/>
</dbReference>
<keyword evidence="4" id="KW-0812">Transmembrane</keyword>
<dbReference type="EMBL" id="CAAHFH010000002">
    <property type="protein sequence ID" value="VGO20724.1"/>
    <property type="molecule type" value="Genomic_DNA"/>
</dbReference>
<keyword evidence="1" id="KW-0677">Repeat</keyword>
<dbReference type="InterPro" id="IPR051012">
    <property type="entry name" value="CellSynth/LPSAsmb/PSIAsmb"/>
</dbReference>
<evidence type="ECO:0000256" key="2">
    <source>
        <dbReference type="ARBA" id="ARBA00022803"/>
    </source>
</evidence>
<dbReference type="InterPro" id="IPR019734">
    <property type="entry name" value="TPR_rpt"/>
</dbReference>
<evidence type="ECO:0000256" key="1">
    <source>
        <dbReference type="ARBA" id="ARBA00022737"/>
    </source>
</evidence>
<dbReference type="AlphaFoldDB" id="A0A6C2UN24"/>
<evidence type="ECO:0000256" key="4">
    <source>
        <dbReference type="SAM" id="Phobius"/>
    </source>
</evidence>
<keyword evidence="6" id="KW-1185">Reference proteome</keyword>
<dbReference type="Gene3D" id="1.25.40.10">
    <property type="entry name" value="Tetratricopeptide repeat domain"/>
    <property type="match status" value="2"/>
</dbReference>
<reference evidence="5 6" key="1">
    <citation type="submission" date="2019-04" db="EMBL/GenBank/DDBJ databases">
        <authorList>
            <person name="Van Vliet M D."/>
        </authorList>
    </citation>
    <scope>NUCLEOTIDE SEQUENCE [LARGE SCALE GENOMIC DNA]</scope>
    <source>
        <strain evidence="5 6">F21</strain>
    </source>
</reference>
<dbReference type="SUPFAM" id="SSF48452">
    <property type="entry name" value="TPR-like"/>
    <property type="match status" value="1"/>
</dbReference>
<organism evidence="5 6">
    <name type="scientific">Pontiella sulfatireligans</name>
    <dbReference type="NCBI Taxonomy" id="2750658"/>
    <lineage>
        <taxon>Bacteria</taxon>
        <taxon>Pseudomonadati</taxon>
        <taxon>Kiritimatiellota</taxon>
        <taxon>Kiritimatiellia</taxon>
        <taxon>Kiritimatiellales</taxon>
        <taxon>Pontiellaceae</taxon>
        <taxon>Pontiella</taxon>
    </lineage>
</organism>
<name>A0A6C2UN24_9BACT</name>
<dbReference type="Pfam" id="PF13181">
    <property type="entry name" value="TPR_8"/>
    <property type="match status" value="1"/>
</dbReference>
<feature type="repeat" description="TPR" evidence="3">
    <location>
        <begin position="193"/>
        <end position="226"/>
    </location>
</feature>
<gene>
    <name evidence="5" type="ORF">SCARR_02791</name>
</gene>
<feature type="repeat" description="TPR" evidence="3">
    <location>
        <begin position="227"/>
        <end position="260"/>
    </location>
</feature>
<evidence type="ECO:0000313" key="6">
    <source>
        <dbReference type="Proteomes" id="UP000346198"/>
    </source>
</evidence>
<keyword evidence="4" id="KW-1133">Transmembrane helix</keyword>
<evidence type="ECO:0000313" key="5">
    <source>
        <dbReference type="EMBL" id="VGO20724.1"/>
    </source>
</evidence>
<dbReference type="Pfam" id="PF13424">
    <property type="entry name" value="TPR_12"/>
    <property type="match status" value="1"/>
</dbReference>